<feature type="signal peptide" evidence="1">
    <location>
        <begin position="1"/>
        <end position="18"/>
    </location>
</feature>
<dbReference type="Gene3D" id="1.20.120.1490">
    <property type="match status" value="1"/>
</dbReference>
<keyword evidence="1" id="KW-0732">Signal</keyword>
<dbReference type="InterPro" id="IPR012899">
    <property type="entry name" value="LTXXQ"/>
</dbReference>
<reference evidence="3" key="1">
    <citation type="journal article" date="2019" name="Int. J. Syst. Evol. Microbiol.">
        <title>The Global Catalogue of Microorganisms (GCM) 10K type strain sequencing project: providing services to taxonomists for standard genome sequencing and annotation.</title>
        <authorList>
            <consortium name="The Broad Institute Genomics Platform"/>
            <consortium name="The Broad Institute Genome Sequencing Center for Infectious Disease"/>
            <person name="Wu L."/>
            <person name="Ma J."/>
        </authorList>
    </citation>
    <scope>NUCLEOTIDE SEQUENCE [LARGE SCALE GENOMIC DNA]</scope>
    <source>
        <strain evidence="3">CGMCC 1.15461</strain>
    </source>
</reference>
<accession>A0ABQ1JVA8</accession>
<dbReference type="Proteomes" id="UP000615760">
    <property type="component" value="Unassembled WGS sequence"/>
</dbReference>
<name>A0ABQ1JVA8_9FLAO</name>
<evidence type="ECO:0008006" key="4">
    <source>
        <dbReference type="Google" id="ProtNLM"/>
    </source>
</evidence>
<dbReference type="RefSeq" id="WP_188620659.1">
    <property type="nucleotide sequence ID" value="NZ_BMJE01000003.1"/>
</dbReference>
<protein>
    <recommendedName>
        <fullName evidence="4">DUF4890 domain-containing protein</fullName>
    </recommendedName>
</protein>
<sequence>MRKLILVAAMLFGLAASAQHFEGRGGEGREQLSPEQRTELHVKHLTLELDLNDNQQKEIKKLLLAESKKREAFRATVKAKKEDGKKPTKDERFAMQSQRLDNKIAMKREMKKILTPEQYEKFEKMEMERKEKITKRAKKIKKHRRG</sequence>
<feature type="chain" id="PRO_5047123786" description="DUF4890 domain-containing protein" evidence="1">
    <location>
        <begin position="19"/>
        <end position="146"/>
    </location>
</feature>
<organism evidence="2 3">
    <name type="scientific">Flavobacterium suaedae</name>
    <dbReference type="NCBI Taxonomy" id="1767027"/>
    <lineage>
        <taxon>Bacteria</taxon>
        <taxon>Pseudomonadati</taxon>
        <taxon>Bacteroidota</taxon>
        <taxon>Flavobacteriia</taxon>
        <taxon>Flavobacteriales</taxon>
        <taxon>Flavobacteriaceae</taxon>
        <taxon>Flavobacterium</taxon>
    </lineage>
</organism>
<evidence type="ECO:0000313" key="3">
    <source>
        <dbReference type="Proteomes" id="UP000615760"/>
    </source>
</evidence>
<proteinExistence type="predicted"/>
<dbReference type="EMBL" id="BMJE01000003">
    <property type="protein sequence ID" value="GGB76165.1"/>
    <property type="molecule type" value="Genomic_DNA"/>
</dbReference>
<dbReference type="Pfam" id="PF07813">
    <property type="entry name" value="LTXXQ"/>
    <property type="match status" value="1"/>
</dbReference>
<comment type="caution">
    <text evidence="2">The sequence shown here is derived from an EMBL/GenBank/DDBJ whole genome shotgun (WGS) entry which is preliminary data.</text>
</comment>
<keyword evidence="3" id="KW-1185">Reference proteome</keyword>
<evidence type="ECO:0000256" key="1">
    <source>
        <dbReference type="SAM" id="SignalP"/>
    </source>
</evidence>
<gene>
    <name evidence="2" type="ORF">GCM10007424_15220</name>
</gene>
<evidence type="ECO:0000313" key="2">
    <source>
        <dbReference type="EMBL" id="GGB76165.1"/>
    </source>
</evidence>